<evidence type="ECO:0000313" key="2">
    <source>
        <dbReference type="Proteomes" id="UP000000488"/>
    </source>
</evidence>
<dbReference type="Proteomes" id="UP000000488">
    <property type="component" value="Chromosome"/>
</dbReference>
<dbReference type="AlphaFoldDB" id="F8CEZ9"/>
<protein>
    <submittedName>
        <fullName evidence="1">Uncharacterized protein</fullName>
    </submittedName>
</protein>
<organism evidence="1 2">
    <name type="scientific">Myxococcus fulvus (strain ATCC BAA-855 / HW-1)</name>
    <dbReference type="NCBI Taxonomy" id="483219"/>
    <lineage>
        <taxon>Bacteria</taxon>
        <taxon>Pseudomonadati</taxon>
        <taxon>Myxococcota</taxon>
        <taxon>Myxococcia</taxon>
        <taxon>Myxococcales</taxon>
        <taxon>Cystobacterineae</taxon>
        <taxon>Myxococcaceae</taxon>
        <taxon>Myxococcus</taxon>
    </lineage>
</organism>
<dbReference type="EMBL" id="CP002830">
    <property type="protein sequence ID" value="AEI68587.1"/>
    <property type="molecule type" value="Genomic_DNA"/>
</dbReference>
<gene>
    <name evidence="1" type="ordered locus">LILAB_33530</name>
</gene>
<proteinExistence type="predicted"/>
<dbReference type="HOGENOM" id="CLU_1784796_0_0_7"/>
<sequence length="145" mass="15950">MTLCTGLAILGLCFPLPGTTRTEIEAAGWRVREEDAGRWWKSGWFSAGTYRVLAGVSGQKDRLQALIIAEPQSEYPQLNPLLDKHCSSGDGTIRACRLAGRDLSAMRCLGGWMITAKGVAGRDPTLREQCEKLAPLFEEVLKEKK</sequence>
<accession>F8CEZ9</accession>
<dbReference type="KEGG" id="mfu:LILAB_33530"/>
<name>F8CEZ9_MYXFH</name>
<evidence type="ECO:0000313" key="1">
    <source>
        <dbReference type="EMBL" id="AEI68587.1"/>
    </source>
</evidence>
<reference evidence="1 2" key="1">
    <citation type="journal article" date="2011" name="J. Bacteriol.">
        <title>Genome sequence of the halotolerant marine bacterium Myxococcus fulvus HW-1.</title>
        <authorList>
            <person name="Li Z.F."/>
            <person name="Li X."/>
            <person name="Liu H."/>
            <person name="Liu X."/>
            <person name="Han K."/>
            <person name="Wu Z.H."/>
            <person name="Hu W."/>
            <person name="Li F.F."/>
            <person name="Li Y.Z."/>
        </authorList>
    </citation>
    <scope>NUCLEOTIDE SEQUENCE [LARGE SCALE GENOMIC DNA]</scope>
    <source>
        <strain evidence="2">ATCC BAA-855 / HW-1</strain>
    </source>
</reference>